<accession>M4BGZ7</accession>
<dbReference type="GO" id="GO:0017056">
    <property type="term" value="F:structural constituent of nuclear pore"/>
    <property type="evidence" value="ECO:0007669"/>
    <property type="project" value="InterPro"/>
</dbReference>
<dbReference type="VEuPathDB" id="FungiDB:HpaG805672"/>
<dbReference type="OMA" id="RVQCTRS"/>
<sequence length="2330" mass="260422">MGTSPRWILSWLRRCRRDELPVERVLDTIRSVDGVVPLGGRVGGVDGVTPPLTPQPASFPLFSALKDGKVEAVSSDLESGEATKWHFLLTSAQLPSSGGPHELRRALEMLQKLDEQEDQSHDGTLGTDRLRQKYFEARRDFFAVRIELLRAARNVQHPNAQAAGEVVNELLKDGLGDVLLDEVHSRQFCQAPSFRSVGKEERKALVAWEVQFLEEEALLRELLLLTLEYSGENATLERAVTIAKAVYNWDVQVLNELIMDSTLALPRAQRAARKLTHVGVLVALRMLHTAVDALDHKALLHASETFFLTKVCELSGVERQASPVPGVLLLAWATLLGRQYHEQAELNRESVEVKELKDALRQSLAAAERLHSFHYLNSLLRSLIFGADSANADHARWKPFLQPLSLNTKTLWILPTVAVSAGLNGVNATHLDQFVCCDSAPVYQYMVAVFLNDMLASLGYMENLENTQQLHAMVKFVLPTLSNARVSQQIFEIEMKDNCVVDNVASLRELLMKTQACLPGSLVSCMQMFTALCCDYQGASSSTVLRHVLRYFSTPHARRDDRMVPRDVCRPLPPIEYYTEIKDEHNKLLCTRSFAYDSADERLVVPINTVGMIVRSGDNVKVTWLLTDNGEDTYVPTMWDVLFLSADRLVAGQKSRSFSDRYHANAEDVHVLTSFFEFIVQLGKQEDGSDDAVEEMTRCWGEAILRHWWIGHQLPSPQVYVSQLVAQQISLSTLLSASSENLVSWGIRNRYIREQILVKLGNVGGSGIANATMGLSDESTTHSMASFSTDGGIHLLRHLLGLLDEFLHTTWGDDGTEDDKACLLAHLHLVAASFIALRTVLVTTSGVELFMSSSLGGGPDECLSLIVKSAKKFFEMQERLAGEYPVVLATQDIFMSVVRWFLLKEALSLANVATNATISSVRLRTLIASERLWFVSAAACANEILSTYESWKFAATSDRCEITERCFRLLYVLTLPRKYINERNDMLPAFETALRETLSADTSFLMKLLRSSCAVLSTTEGQTGHWIAVDVTGNDEHCSILSSDIKRSDGHIPLRYKSEFGSDEVNTVQLESLVTTCLRFVTLLITYPSNVVDTKAARTILLMPIGGEGIKERMELTTITLCGEYLGYSLAKAPGIAFWSLRILQHAAVAVDYRQERESRAPSSMRSLVALFHGYQSLGNVRRVFAQLLQMSSTQRLEMHREVIQMLALCLKHQPGFLALLFFGDSSTSDSKSDAVANEKAGVDDVCCVASLMRFFEVTERLLEQASDFFCELLAFVVQVWNGAIHDCHSIHLKIMATLRVCPSFWSNVTHAIKIHMPLDSAEERGVLDMELAAVTSLGRGDTQSLSSSSEVYFGRSSAYGYMARGLILQLVSYEWHNQASKQKDHPLVNVLESFRKEGLYSHWLRTFTRLDYSPVQLRLYASSIQHACNLRTPITSMLGKTPVGGVSMYLEGLICNARQLEWQISAGDYVKRKASSADICMLKLVQWSNLQAAYLHAQLFSLSKWKVFMELCCFQVDNDGHGTSGVEMLRTTGPRRLKRKESMISSLPRDIGTRSMRQKSATSMVFLSTSSSDNATSSSRFSGDRTSFEMIRVLADIIEAKVDQHENQNEVLDLFVLLHLHDLAQLLVSMLHHQLCLVVHKTHDPKFSQTRQRLEGSDADFNLKLDARATSQLLTIVHKAASAVHDSIKRIAVEVDLVKHDADNQSMSDYVVRPTSVPLISRLVTDFEERVKSVTDGLLTLLFTAALLLVRHLAQIGSHPSYIAKQETEATSVLLSKPVLQVKLITHCVNVFALCKDQEPQTKSSQTLFQLSWCLLQEVLDSYGNTNASVVGNSGSRLTNMVPDNPFVGKLEYDQQGIGALFHLLVQRFRPSSQSKEVTASQEEACRVLRGLAAVMWKPANVELSQRVWLSDNSSAYASSRRRLVSMLATQLLPLLRSQMEREESTSKFRGYALSASDEPTGEGNLECSVAHQMWCLVLDFVSGLLRLQAKATVVESHKMDAWEFMSCAEPLLLAVVEPSTCRRLTCATIAEHQALLRLLNGLSRSASTRKRWRQAFPTSAVVLMEHSRQLLRRACVLLGSLSTENNRSPVEKEERHARSKLMNKGTVSGGGSLVSRSPRSPRSPSSFAYSCQTLLHDHLHAVRDVEKRKLSAFHQEMETELVEVVRLASLLLSKWTASPTDRDAIVVVDGVRYVDEEQLVPLLAFIPPSEARFMNSRPGLGHLSLAMDFILDQLLAKEDTRSGLQNTEMRLAPTNAIDACVLLFLKTYRLYAEQYELVKRDRDEFSSFFRRFGARIPEDETGATAAVDRQLLQHIDLVRVRMDLLGCV</sequence>
<reference evidence="3" key="1">
    <citation type="journal article" date="2010" name="Science">
        <title>Signatures of adaptation to obligate biotrophy in the Hyaloperonospora arabidopsidis genome.</title>
        <authorList>
            <person name="Baxter L."/>
            <person name="Tripathy S."/>
            <person name="Ishaque N."/>
            <person name="Boot N."/>
            <person name="Cabral A."/>
            <person name="Kemen E."/>
            <person name="Thines M."/>
            <person name="Ah-Fong A."/>
            <person name="Anderson R."/>
            <person name="Badejoko W."/>
            <person name="Bittner-Eddy P."/>
            <person name="Boore J.L."/>
            <person name="Chibucos M.C."/>
            <person name="Coates M."/>
            <person name="Dehal P."/>
            <person name="Delehaunty K."/>
            <person name="Dong S."/>
            <person name="Downton P."/>
            <person name="Dumas B."/>
            <person name="Fabro G."/>
            <person name="Fronick C."/>
            <person name="Fuerstenberg S.I."/>
            <person name="Fulton L."/>
            <person name="Gaulin E."/>
            <person name="Govers F."/>
            <person name="Hughes L."/>
            <person name="Humphray S."/>
            <person name="Jiang R.H."/>
            <person name="Judelson H."/>
            <person name="Kamoun S."/>
            <person name="Kyung K."/>
            <person name="Meijer H."/>
            <person name="Minx P."/>
            <person name="Morris P."/>
            <person name="Nelson J."/>
            <person name="Phuntumart V."/>
            <person name="Qutob D."/>
            <person name="Rehmany A."/>
            <person name="Rougon-Cardoso A."/>
            <person name="Ryden P."/>
            <person name="Torto-Alalibo T."/>
            <person name="Studholme D."/>
            <person name="Wang Y."/>
            <person name="Win J."/>
            <person name="Wood J."/>
            <person name="Clifton S.W."/>
            <person name="Rogers J."/>
            <person name="Van den Ackerveken G."/>
            <person name="Jones J.D."/>
            <person name="McDowell J.M."/>
            <person name="Beynon J."/>
            <person name="Tyler B.M."/>
        </authorList>
    </citation>
    <scope>NUCLEOTIDE SEQUENCE [LARGE SCALE GENOMIC DNA]</scope>
    <source>
        <strain evidence="3">Emoy2</strain>
    </source>
</reference>
<feature type="compositionally biased region" description="Low complexity" evidence="1">
    <location>
        <begin position="2115"/>
        <end position="2126"/>
    </location>
</feature>
<dbReference type="InterPro" id="IPR044840">
    <property type="entry name" value="Nup188"/>
</dbReference>
<evidence type="ECO:0000256" key="1">
    <source>
        <dbReference type="SAM" id="MobiDB-lite"/>
    </source>
</evidence>
<keyword evidence="3" id="KW-1185">Reference proteome</keyword>
<protein>
    <submittedName>
        <fullName evidence="2">Uncharacterized protein</fullName>
    </submittedName>
</protein>
<dbReference type="PANTHER" id="PTHR31431">
    <property type="entry name" value="NUCLEOPORIN NUP188 HOMOLOG"/>
    <property type="match status" value="1"/>
</dbReference>
<evidence type="ECO:0000313" key="3">
    <source>
        <dbReference type="Proteomes" id="UP000011713"/>
    </source>
</evidence>
<dbReference type="EMBL" id="JH598246">
    <property type="status" value="NOT_ANNOTATED_CDS"/>
    <property type="molecule type" value="Genomic_DNA"/>
</dbReference>
<reference evidence="2" key="2">
    <citation type="submission" date="2015-06" db="UniProtKB">
        <authorList>
            <consortium name="EnsemblProtists"/>
        </authorList>
    </citation>
    <scope>IDENTIFICATION</scope>
    <source>
        <strain evidence="2">Emoy2</strain>
    </source>
</reference>
<dbReference type="PANTHER" id="PTHR31431:SF1">
    <property type="entry name" value="NUCLEOPORIN NUP188"/>
    <property type="match status" value="1"/>
</dbReference>
<dbReference type="GO" id="GO:0044611">
    <property type="term" value="C:nuclear pore inner ring"/>
    <property type="evidence" value="ECO:0007669"/>
    <property type="project" value="TreeGrafter"/>
</dbReference>
<dbReference type="InParanoid" id="M4BGZ7"/>
<dbReference type="STRING" id="559515.M4BGZ7"/>
<feature type="region of interest" description="Disordered" evidence="1">
    <location>
        <begin position="2088"/>
        <end position="2126"/>
    </location>
</feature>
<proteinExistence type="predicted"/>
<dbReference type="EnsemblProtists" id="HpaT805672">
    <property type="protein sequence ID" value="HpaP805672"/>
    <property type="gene ID" value="HpaG805672"/>
</dbReference>
<name>M4BGZ7_HYAAE</name>
<dbReference type="GO" id="GO:0006405">
    <property type="term" value="P:RNA export from nucleus"/>
    <property type="evidence" value="ECO:0007669"/>
    <property type="project" value="TreeGrafter"/>
</dbReference>
<dbReference type="eggNOG" id="ENOG502RAAH">
    <property type="taxonomic scope" value="Eukaryota"/>
</dbReference>
<evidence type="ECO:0000313" key="2">
    <source>
        <dbReference type="EnsemblProtists" id="HpaP805672"/>
    </source>
</evidence>
<dbReference type="Proteomes" id="UP000011713">
    <property type="component" value="Unassembled WGS sequence"/>
</dbReference>
<dbReference type="GO" id="GO:0006606">
    <property type="term" value="P:protein import into nucleus"/>
    <property type="evidence" value="ECO:0007669"/>
    <property type="project" value="TreeGrafter"/>
</dbReference>
<dbReference type="HOGENOM" id="CLU_001268_0_0_1"/>
<organism evidence="2 3">
    <name type="scientific">Hyaloperonospora arabidopsidis (strain Emoy2)</name>
    <name type="common">Downy mildew agent</name>
    <name type="synonym">Peronospora arabidopsidis</name>
    <dbReference type="NCBI Taxonomy" id="559515"/>
    <lineage>
        <taxon>Eukaryota</taxon>
        <taxon>Sar</taxon>
        <taxon>Stramenopiles</taxon>
        <taxon>Oomycota</taxon>
        <taxon>Peronosporomycetes</taxon>
        <taxon>Peronosporales</taxon>
        <taxon>Peronosporaceae</taxon>
        <taxon>Hyaloperonospora</taxon>
    </lineage>
</organism>